<feature type="transmembrane region" description="Helical" evidence="5">
    <location>
        <begin position="188"/>
        <end position="206"/>
    </location>
</feature>
<dbReference type="EMBL" id="AGZR01000009">
    <property type="protein sequence ID" value="EPD31946.1"/>
    <property type="molecule type" value="Genomic_DNA"/>
</dbReference>
<protein>
    <recommendedName>
        <fullName evidence="8">TIGR00267 family protein</fullName>
    </recommendedName>
</protein>
<feature type="transmembrane region" description="Helical" evidence="5">
    <location>
        <begin position="218"/>
        <end position="239"/>
    </location>
</feature>
<gene>
    <name evidence="6" type="ORF">HMPREF9306_01504</name>
</gene>
<comment type="subcellular location">
    <subcellularLocation>
        <location evidence="1">Endomembrane system</location>
        <topology evidence="1">Multi-pass membrane protein</topology>
    </subcellularLocation>
</comment>
<dbReference type="AlphaFoldDB" id="S2VYK5"/>
<organism evidence="6 7">
    <name type="scientific">Propionimicrobium lymphophilum ACS-093-V-SCH5</name>
    <dbReference type="NCBI Taxonomy" id="883161"/>
    <lineage>
        <taxon>Bacteria</taxon>
        <taxon>Bacillati</taxon>
        <taxon>Actinomycetota</taxon>
        <taxon>Actinomycetes</taxon>
        <taxon>Propionibacteriales</taxon>
        <taxon>Propionibacteriaceae</taxon>
        <taxon>Propionimicrobium</taxon>
    </lineage>
</organism>
<evidence type="ECO:0008006" key="8">
    <source>
        <dbReference type="Google" id="ProtNLM"/>
    </source>
</evidence>
<keyword evidence="2 5" id="KW-0812">Transmembrane</keyword>
<proteinExistence type="predicted"/>
<dbReference type="InterPro" id="IPR008217">
    <property type="entry name" value="Ccc1_fam"/>
</dbReference>
<dbReference type="Proteomes" id="UP000014417">
    <property type="component" value="Unassembled WGS sequence"/>
</dbReference>
<dbReference type="STRING" id="883161.HMPREF9306_01504"/>
<dbReference type="CDD" id="cd02432">
    <property type="entry name" value="Nodulin-21_like_1"/>
    <property type="match status" value="1"/>
</dbReference>
<dbReference type="HOGENOM" id="CLU_038957_3_0_11"/>
<dbReference type="RefSeq" id="WP_016456328.1">
    <property type="nucleotide sequence ID" value="NZ_KE150269.1"/>
</dbReference>
<comment type="caution">
    <text evidence="6">The sequence shown here is derived from an EMBL/GenBank/DDBJ whole genome shotgun (WGS) entry which is preliminary data.</text>
</comment>
<evidence type="ECO:0000313" key="6">
    <source>
        <dbReference type="EMBL" id="EPD31946.1"/>
    </source>
</evidence>
<evidence type="ECO:0000256" key="5">
    <source>
        <dbReference type="SAM" id="Phobius"/>
    </source>
</evidence>
<evidence type="ECO:0000256" key="2">
    <source>
        <dbReference type="ARBA" id="ARBA00022692"/>
    </source>
</evidence>
<feature type="transmembrane region" description="Helical" evidence="5">
    <location>
        <begin position="160"/>
        <end position="182"/>
    </location>
</feature>
<sequence length="243" mass="24970">MTVLEKIDSRPPSSHDKSVQTAAKLNWLRAGVLGANDGIVSTAGVVVGVAAATPANNAAIFTAGLAAVVAGAISMAAGEYVSVSTQKDTEQALVAKVSRGLKTSPRASLSSLIQIYESKGLSPDTAKKVALEYTSIDPIGDHVSARYSIDSEEFANPWHAAISSAVSFTLGAILPMLAILIFPASIKIPMTFIITVLALGIAGYVSSRLSEARGIRPIIRVISGGALAMITTGAVGHLVGMTL</sequence>
<accession>S2VYK5</accession>
<keyword evidence="3 5" id="KW-1133">Transmembrane helix</keyword>
<evidence type="ECO:0000256" key="3">
    <source>
        <dbReference type="ARBA" id="ARBA00022989"/>
    </source>
</evidence>
<evidence type="ECO:0000256" key="1">
    <source>
        <dbReference type="ARBA" id="ARBA00004127"/>
    </source>
</evidence>
<dbReference type="OrthoDB" id="188924at2"/>
<evidence type="ECO:0000256" key="4">
    <source>
        <dbReference type="ARBA" id="ARBA00023136"/>
    </source>
</evidence>
<dbReference type="GO" id="GO:0005384">
    <property type="term" value="F:manganese ion transmembrane transporter activity"/>
    <property type="evidence" value="ECO:0007669"/>
    <property type="project" value="InterPro"/>
</dbReference>
<dbReference type="PANTHER" id="PTHR31851">
    <property type="entry name" value="FE(2+)/MN(2+) TRANSPORTER PCL1"/>
    <property type="match status" value="1"/>
</dbReference>
<dbReference type="PATRIC" id="fig|883161.3.peg.1492"/>
<feature type="transmembrane region" description="Helical" evidence="5">
    <location>
        <begin position="27"/>
        <end position="52"/>
    </location>
</feature>
<keyword evidence="4 5" id="KW-0472">Membrane</keyword>
<dbReference type="Pfam" id="PF01988">
    <property type="entry name" value="VIT1"/>
    <property type="match status" value="1"/>
</dbReference>
<evidence type="ECO:0000313" key="7">
    <source>
        <dbReference type="Proteomes" id="UP000014417"/>
    </source>
</evidence>
<dbReference type="GO" id="GO:0030026">
    <property type="term" value="P:intracellular manganese ion homeostasis"/>
    <property type="evidence" value="ECO:0007669"/>
    <property type="project" value="InterPro"/>
</dbReference>
<dbReference type="GO" id="GO:0012505">
    <property type="term" value="C:endomembrane system"/>
    <property type="evidence" value="ECO:0007669"/>
    <property type="project" value="UniProtKB-SubCell"/>
</dbReference>
<feature type="transmembrane region" description="Helical" evidence="5">
    <location>
        <begin position="58"/>
        <end position="77"/>
    </location>
</feature>
<reference evidence="6 7" key="1">
    <citation type="submission" date="2013-04" db="EMBL/GenBank/DDBJ databases">
        <title>The Genome Sequence of Propionimicrobium lymphophilum ACS-093-V-SCH5.</title>
        <authorList>
            <consortium name="The Broad Institute Genomics Platform"/>
            <person name="Earl A."/>
            <person name="Ward D."/>
            <person name="Feldgarden M."/>
            <person name="Gevers D."/>
            <person name="Saerens B."/>
            <person name="Vaneechoutte M."/>
            <person name="Walker B."/>
            <person name="Young S."/>
            <person name="Zeng Q."/>
            <person name="Gargeya S."/>
            <person name="Fitzgerald M."/>
            <person name="Haas B."/>
            <person name="Abouelleil A."/>
            <person name="Allen A.W."/>
            <person name="Alvarado L."/>
            <person name="Arachchi H.M."/>
            <person name="Berlin A.M."/>
            <person name="Chapman S.B."/>
            <person name="Gainer-Dewar J."/>
            <person name="Goldberg J."/>
            <person name="Griggs A."/>
            <person name="Gujja S."/>
            <person name="Hansen M."/>
            <person name="Howarth C."/>
            <person name="Imamovic A."/>
            <person name="Ireland A."/>
            <person name="Larimer J."/>
            <person name="McCowan C."/>
            <person name="Murphy C."/>
            <person name="Pearson M."/>
            <person name="Poon T.W."/>
            <person name="Priest M."/>
            <person name="Roberts A."/>
            <person name="Saif S."/>
            <person name="Shea T."/>
            <person name="Sisk P."/>
            <person name="Sykes S."/>
            <person name="Wortman J."/>
            <person name="Nusbaum C."/>
            <person name="Birren B."/>
        </authorList>
    </citation>
    <scope>NUCLEOTIDE SEQUENCE [LARGE SCALE GENOMIC DNA]</scope>
    <source>
        <strain evidence="6 7">ACS-093-V-SCH5</strain>
    </source>
</reference>
<keyword evidence="7" id="KW-1185">Reference proteome</keyword>
<name>S2VYK5_9ACTN</name>